<dbReference type="EMBL" id="QAYL01000009">
    <property type="protein sequence ID" value="RFD25780.1"/>
    <property type="molecule type" value="Genomic_DNA"/>
</dbReference>
<dbReference type="Gene3D" id="3.50.50.60">
    <property type="entry name" value="FAD/NAD(P)-binding domain"/>
    <property type="match status" value="2"/>
</dbReference>
<proteinExistence type="predicted"/>
<evidence type="ECO:0000313" key="3">
    <source>
        <dbReference type="Proteomes" id="UP000258522"/>
    </source>
</evidence>
<dbReference type="Proteomes" id="UP000258522">
    <property type="component" value="Unassembled WGS sequence"/>
</dbReference>
<organism evidence="2 3">
    <name type="scientific">Mycobacterium uberis</name>
    <dbReference type="NCBI Taxonomy" id="2162698"/>
    <lineage>
        <taxon>Bacteria</taxon>
        <taxon>Bacillati</taxon>
        <taxon>Actinomycetota</taxon>
        <taxon>Actinomycetes</taxon>
        <taxon>Mycobacteriales</taxon>
        <taxon>Mycobacteriaceae</taxon>
        <taxon>Mycobacterium</taxon>
    </lineage>
</organism>
<dbReference type="InterPro" id="IPR032371">
    <property type="entry name" value="DUF4873"/>
</dbReference>
<dbReference type="Pfam" id="PF16170">
    <property type="entry name" value="DUF4873"/>
    <property type="match status" value="1"/>
</dbReference>
<dbReference type="AlphaFoldDB" id="A0A3E1HH53"/>
<dbReference type="PANTHER" id="PTHR42877:SF4">
    <property type="entry name" value="FAD_NAD(P)-BINDING DOMAIN-CONTAINING PROTEIN-RELATED"/>
    <property type="match status" value="1"/>
</dbReference>
<gene>
    <name evidence="2" type="ORF">MUBE_07550</name>
</gene>
<name>A0A3E1HH53_9MYCO</name>
<protein>
    <submittedName>
        <fullName evidence="2">DUF4873 domain-containing protein</fullName>
    </submittedName>
</protein>
<dbReference type="PANTHER" id="PTHR42877">
    <property type="entry name" value="L-ORNITHINE N(5)-MONOOXYGENASE-RELATED"/>
    <property type="match status" value="1"/>
</dbReference>
<evidence type="ECO:0000313" key="2">
    <source>
        <dbReference type="EMBL" id="RFD25780.1"/>
    </source>
</evidence>
<dbReference type="SUPFAM" id="SSF51905">
    <property type="entry name" value="FAD/NAD(P)-binding domain"/>
    <property type="match status" value="1"/>
</dbReference>
<dbReference type="InterPro" id="IPR036188">
    <property type="entry name" value="FAD/NAD-bd_sf"/>
</dbReference>
<feature type="domain" description="DUF4873" evidence="1">
    <location>
        <begin position="326"/>
        <end position="412"/>
    </location>
</feature>
<comment type="caution">
    <text evidence="2">The sequence shown here is derived from an EMBL/GenBank/DDBJ whole genome shotgun (WGS) entry which is preliminary data.</text>
</comment>
<evidence type="ECO:0000259" key="1">
    <source>
        <dbReference type="Pfam" id="PF16170"/>
    </source>
</evidence>
<keyword evidence="3" id="KW-1185">Reference proteome</keyword>
<dbReference type="InterPro" id="IPR051209">
    <property type="entry name" value="FAD-bind_Monooxygenase_sf"/>
</dbReference>
<accession>A0A3E1HH53</accession>
<sequence length="416" mass="45447">MIQTPSRSQARHRVVVIAAVVERHRVGAELLAAGVTDFAILDEAPGHEVISSVFDDYTHCWTLRTAAGKTLRADAVITNHQSIYVPWTPKLDVHNIFRGESFHSAQWDISFNPAGKHIAVVGADATVSHYIGQLSESAASVTVFAHAPRRIIPEVSLWASHTKRWLRRHTQPRTPGPTVTLVGSPIQAVTTLGIRTSDGVDHRADAIIYGTGFAIRDRISDETLVGTGGLTIQQAWKDGTEPYLGVAVHGFPNYFFITGPNIGAQARYVAECVGLLQHSANTRIEVRRSSQQVFNERVYLSPTQLYRVGPTFKTFDLSCNANNHDKIYDGAATLTIAGTSHLAHVRLTGHLDPIDGQYHWQGMVFDPLPDTALKQAAHATVTVRDRSAPARIVEQTPWGTHSIAGVGAPPYALYCP</sequence>
<reference evidence="2 3" key="1">
    <citation type="submission" date="2018-07" db="EMBL/GenBank/DDBJ databases">
        <title>Whole genome sequence of Mycobacterium uberis.</title>
        <authorList>
            <person name="Benjak A."/>
        </authorList>
    </citation>
    <scope>NUCLEOTIDE SEQUENCE [LARGE SCALE GENOMIC DNA]</scope>
    <source>
        <strain evidence="2 3">Jura</strain>
    </source>
</reference>